<dbReference type="InterPro" id="IPR052032">
    <property type="entry name" value="ATP-dep_AA_Ligase"/>
</dbReference>
<dbReference type="GO" id="GO:0005524">
    <property type="term" value="F:ATP binding"/>
    <property type="evidence" value="ECO:0007669"/>
    <property type="project" value="UniProtKB-UniRule"/>
</dbReference>
<dbReference type="GO" id="GO:0016874">
    <property type="term" value="F:ligase activity"/>
    <property type="evidence" value="ECO:0007669"/>
    <property type="project" value="UniProtKB-KW"/>
</dbReference>
<dbReference type="PANTHER" id="PTHR43585">
    <property type="entry name" value="FUMIPYRROLE BIOSYNTHESIS PROTEIN C"/>
    <property type="match status" value="1"/>
</dbReference>
<evidence type="ECO:0000256" key="2">
    <source>
        <dbReference type="ARBA" id="ARBA00022741"/>
    </source>
</evidence>
<comment type="caution">
    <text evidence="6">The sequence shown here is derived from an EMBL/GenBank/DDBJ whole genome shotgun (WGS) entry which is preliminary data.</text>
</comment>
<evidence type="ECO:0000313" key="7">
    <source>
        <dbReference type="Proteomes" id="UP000311605"/>
    </source>
</evidence>
<keyword evidence="7" id="KW-1185">Reference proteome</keyword>
<organism evidence="6 7">
    <name type="scientific">Aliirhizobium smilacinae</name>
    <dbReference type="NCBI Taxonomy" id="1395944"/>
    <lineage>
        <taxon>Bacteria</taxon>
        <taxon>Pseudomonadati</taxon>
        <taxon>Pseudomonadota</taxon>
        <taxon>Alphaproteobacteria</taxon>
        <taxon>Hyphomicrobiales</taxon>
        <taxon>Rhizobiaceae</taxon>
        <taxon>Aliirhizobium</taxon>
    </lineage>
</organism>
<dbReference type="AlphaFoldDB" id="A0A5C4X939"/>
<reference evidence="6 7" key="1">
    <citation type="submission" date="2019-06" db="EMBL/GenBank/DDBJ databases">
        <title>The draft genome of Rhizobium smilacinae PTYR-5.</title>
        <authorList>
            <person name="Liu L."/>
            <person name="Li L."/>
            <person name="Zhang X."/>
        </authorList>
    </citation>
    <scope>NUCLEOTIDE SEQUENCE [LARGE SCALE GENOMIC DNA]</scope>
    <source>
        <strain evidence="6 7">PTYR-5</strain>
    </source>
</reference>
<dbReference type="PROSITE" id="PS50975">
    <property type="entry name" value="ATP_GRASP"/>
    <property type="match status" value="1"/>
</dbReference>
<proteinExistence type="predicted"/>
<evidence type="ECO:0000256" key="3">
    <source>
        <dbReference type="ARBA" id="ARBA00022840"/>
    </source>
</evidence>
<sequence length="430" mass="47333">MQSPSNLQFETNNRPVVIVDAYSSANALAEAFSKEGFECVHVQTSQATPPLFVGSEKPEFFKSVLVNTDFEETVAALAAMHPFAIVPGAESGVDLADALATRLSLMSNDPRKVGARRDKFRMQEEIRLAGLRAIPQVKVQHPDEAVAWAEEHTYPVVAKPIASAGSDSIFICHNGRELREAVVALVGKQNVLGNINDYALVQKLITGEQYVVNTVSCDGRHVVTDMWHSRRLHEKGRSIAYDYAELLPYEGDIQEELIAYSVEVLAALGIRYGAAHTELFVTSNGPVLIETGARMVGSGVPRIVSICTGHGQLELTVLAYTDPFAFQKRLTPYTLIKNARLVAMISRQTGTLITDPDLSEIRKLRSFHYARMYLKKGDTISRTTDLISSPGDIHLIHADVEQLDIDLKEVRRLEQTIFEIADASTSGAVE</sequence>
<feature type="domain" description="ATP-grasp" evidence="5">
    <location>
        <begin position="123"/>
        <end position="321"/>
    </location>
</feature>
<dbReference type="Gene3D" id="3.30.470.20">
    <property type="entry name" value="ATP-grasp fold, B domain"/>
    <property type="match status" value="1"/>
</dbReference>
<dbReference type="NCBIfam" id="NF005543">
    <property type="entry name" value="PRK07206.1"/>
    <property type="match status" value="1"/>
</dbReference>
<keyword evidence="2 4" id="KW-0547">Nucleotide-binding</keyword>
<dbReference type="SUPFAM" id="SSF56059">
    <property type="entry name" value="Glutathione synthetase ATP-binding domain-like"/>
    <property type="match status" value="1"/>
</dbReference>
<evidence type="ECO:0000256" key="1">
    <source>
        <dbReference type="ARBA" id="ARBA00022598"/>
    </source>
</evidence>
<keyword evidence="1" id="KW-0436">Ligase</keyword>
<dbReference type="Proteomes" id="UP000311605">
    <property type="component" value="Unassembled WGS sequence"/>
</dbReference>
<dbReference type="EMBL" id="VDMN01000011">
    <property type="protein sequence ID" value="TNM59908.1"/>
    <property type="molecule type" value="Genomic_DNA"/>
</dbReference>
<dbReference type="InterPro" id="IPR011761">
    <property type="entry name" value="ATP-grasp"/>
</dbReference>
<dbReference type="RefSeq" id="WP_139679432.1">
    <property type="nucleotide sequence ID" value="NZ_VDMN01000011.1"/>
</dbReference>
<evidence type="ECO:0000256" key="4">
    <source>
        <dbReference type="PROSITE-ProRule" id="PRU00409"/>
    </source>
</evidence>
<keyword evidence="3 4" id="KW-0067">ATP-binding</keyword>
<gene>
    <name evidence="6" type="ORF">FHP24_27455</name>
</gene>
<dbReference type="OrthoDB" id="24041at2"/>
<protein>
    <submittedName>
        <fullName evidence="6">ATP-grasp domain-containing protein</fullName>
    </submittedName>
</protein>
<accession>A0A5C4X939</accession>
<name>A0A5C4X939_9HYPH</name>
<dbReference type="Pfam" id="PF13535">
    <property type="entry name" value="ATP-grasp_4"/>
    <property type="match status" value="1"/>
</dbReference>
<dbReference type="PANTHER" id="PTHR43585:SF2">
    <property type="entry name" value="ATP-GRASP ENZYME FSQD"/>
    <property type="match status" value="1"/>
</dbReference>
<evidence type="ECO:0000259" key="5">
    <source>
        <dbReference type="PROSITE" id="PS50975"/>
    </source>
</evidence>
<dbReference type="GO" id="GO:0046872">
    <property type="term" value="F:metal ion binding"/>
    <property type="evidence" value="ECO:0007669"/>
    <property type="project" value="InterPro"/>
</dbReference>
<evidence type="ECO:0000313" key="6">
    <source>
        <dbReference type="EMBL" id="TNM59908.1"/>
    </source>
</evidence>